<name>A0A1I4ZQN8_9FLAO</name>
<evidence type="ECO:0008006" key="3">
    <source>
        <dbReference type="Google" id="ProtNLM"/>
    </source>
</evidence>
<dbReference type="PROSITE" id="PS51257">
    <property type="entry name" value="PROKAR_LIPOPROTEIN"/>
    <property type="match status" value="1"/>
</dbReference>
<dbReference type="RefSeq" id="WP_093407719.1">
    <property type="nucleotide sequence ID" value="NZ_FOVL01000007.1"/>
</dbReference>
<sequence length="189" mass="21676">MKKIFVVISVLTLVACGSSRNNASKDKFVIENLQKYSSEELKREYPDANFREDVGMFEEGTVERAYTILFPDTPNELHVTWKDKSRTEIHDIRFDVDGQWKSDEGIQIGTTYEELNRLNGKDISFYGFGWDYSGAVMWNDGKLENSGLRVFLGPQNEPGNDFYGDRLIEASPEEIEALDLRVETIMLVN</sequence>
<reference evidence="1 2" key="1">
    <citation type="submission" date="2016-10" db="EMBL/GenBank/DDBJ databases">
        <authorList>
            <person name="de Groot N.N."/>
        </authorList>
    </citation>
    <scope>NUCLEOTIDE SEQUENCE [LARGE SCALE GENOMIC DNA]</scope>
    <source>
        <strain evidence="1 2">DSM 17794</strain>
    </source>
</reference>
<dbReference type="STRING" id="287099.SAMN05660413_01448"/>
<organism evidence="1 2">
    <name type="scientific">Salegentibacter flavus</name>
    <dbReference type="NCBI Taxonomy" id="287099"/>
    <lineage>
        <taxon>Bacteria</taxon>
        <taxon>Pseudomonadati</taxon>
        <taxon>Bacteroidota</taxon>
        <taxon>Flavobacteriia</taxon>
        <taxon>Flavobacteriales</taxon>
        <taxon>Flavobacteriaceae</taxon>
        <taxon>Salegentibacter</taxon>
    </lineage>
</organism>
<evidence type="ECO:0000313" key="2">
    <source>
        <dbReference type="Proteomes" id="UP000199153"/>
    </source>
</evidence>
<dbReference type="AlphaFoldDB" id="A0A1I4ZQN8"/>
<dbReference type="EMBL" id="FOVL01000007">
    <property type="protein sequence ID" value="SFN52595.1"/>
    <property type="molecule type" value="Genomic_DNA"/>
</dbReference>
<keyword evidence="2" id="KW-1185">Reference proteome</keyword>
<dbReference type="OrthoDB" id="1144014at2"/>
<accession>A0A1I4ZQN8</accession>
<protein>
    <recommendedName>
        <fullName evidence="3">Lipoprotein</fullName>
    </recommendedName>
</protein>
<evidence type="ECO:0000313" key="1">
    <source>
        <dbReference type="EMBL" id="SFN52595.1"/>
    </source>
</evidence>
<dbReference type="Proteomes" id="UP000199153">
    <property type="component" value="Unassembled WGS sequence"/>
</dbReference>
<proteinExistence type="predicted"/>
<gene>
    <name evidence="1" type="ORF">SAMN05660413_01448</name>
</gene>